<evidence type="ECO:0000256" key="1">
    <source>
        <dbReference type="SAM" id="Phobius"/>
    </source>
</evidence>
<accession>A0ABQ2I831</accession>
<evidence type="ECO:0000313" key="3">
    <source>
        <dbReference type="Proteomes" id="UP000597656"/>
    </source>
</evidence>
<keyword evidence="3" id="KW-1185">Reference proteome</keyword>
<reference evidence="3" key="1">
    <citation type="journal article" date="2019" name="Int. J. Syst. Evol. Microbiol.">
        <title>The Global Catalogue of Microorganisms (GCM) 10K type strain sequencing project: providing services to taxonomists for standard genome sequencing and annotation.</title>
        <authorList>
            <consortium name="The Broad Institute Genomics Platform"/>
            <consortium name="The Broad Institute Genome Sequencing Center for Infectious Disease"/>
            <person name="Wu L."/>
            <person name="Ma J."/>
        </authorList>
    </citation>
    <scope>NUCLEOTIDE SEQUENCE [LARGE SCALE GENOMIC DNA]</scope>
    <source>
        <strain evidence="3">CGMCC 4.7319</strain>
    </source>
</reference>
<keyword evidence="1" id="KW-0472">Membrane</keyword>
<dbReference type="EMBL" id="BMNC01000006">
    <property type="protein sequence ID" value="GGN02239.1"/>
    <property type="molecule type" value="Genomic_DNA"/>
</dbReference>
<name>A0ABQ2I831_9PSEU</name>
<protein>
    <submittedName>
        <fullName evidence="2">Uncharacterized protein</fullName>
    </submittedName>
</protein>
<sequence>MSFQPGEPAGAGATGGFTGPFVADFVVVLPGAAELLGAAEELLGVLVEVALVLSAMGVGWAAFVGEQAANAMTPPVSSTANLSLTAGSTSTRVHDGGP</sequence>
<keyword evidence="1" id="KW-0812">Transmembrane</keyword>
<proteinExistence type="predicted"/>
<evidence type="ECO:0000313" key="2">
    <source>
        <dbReference type="EMBL" id="GGN02239.1"/>
    </source>
</evidence>
<keyword evidence="1" id="KW-1133">Transmembrane helix</keyword>
<feature type="transmembrane region" description="Helical" evidence="1">
    <location>
        <begin position="42"/>
        <end position="63"/>
    </location>
</feature>
<organism evidence="2 3">
    <name type="scientific">Lentzea pudingi</name>
    <dbReference type="NCBI Taxonomy" id="1789439"/>
    <lineage>
        <taxon>Bacteria</taxon>
        <taxon>Bacillati</taxon>
        <taxon>Actinomycetota</taxon>
        <taxon>Actinomycetes</taxon>
        <taxon>Pseudonocardiales</taxon>
        <taxon>Pseudonocardiaceae</taxon>
        <taxon>Lentzea</taxon>
    </lineage>
</organism>
<gene>
    <name evidence="2" type="ORF">GCM10011609_46270</name>
</gene>
<dbReference type="Proteomes" id="UP000597656">
    <property type="component" value="Unassembled WGS sequence"/>
</dbReference>
<comment type="caution">
    <text evidence="2">The sequence shown here is derived from an EMBL/GenBank/DDBJ whole genome shotgun (WGS) entry which is preliminary data.</text>
</comment>